<dbReference type="EMBL" id="CP017962">
    <property type="protein sequence ID" value="APC47553.1"/>
    <property type="molecule type" value="Genomic_DNA"/>
</dbReference>
<dbReference type="RefSeq" id="WP_019376544.1">
    <property type="nucleotide sequence ID" value="NZ_CP017962.1"/>
</dbReference>
<evidence type="ECO:0000313" key="2">
    <source>
        <dbReference type="Proteomes" id="UP000182945"/>
    </source>
</evidence>
<dbReference type="AlphaFoldDB" id="A0AAC9IYP1"/>
<dbReference type="Proteomes" id="UP000182945">
    <property type="component" value="Chromosome"/>
</dbReference>
<dbReference type="InterPro" id="IPR043519">
    <property type="entry name" value="NT_sf"/>
</dbReference>
<sequence length="277" mass="31242">MNIKKAMEEMSEEIAKLTGVSAITMSGSRANGANHLSTDMDIAIYYDKTKGFNVEDVNNLVSSLDDNQSAECTSLNEWGALMNGGANLTIHGVHTAIIFRDIHKVVDGITANLQGEKNEDRNAKPSYVYLDVLYLGELAICEILYDPYQYIYQLKQKITHYPEQLHQALIEYYTFEASYSFMIISHRIDTDDDCFVASHVLRTIRCMNQLLFTINRACCIHKYNAVQSIDVYSTRPDNYGEKVNDILQSLVTTRKSRAKGMQALHDLLSSTEELAAV</sequence>
<dbReference type="KEGG" id="vhl:BME96_04940"/>
<evidence type="ECO:0000313" key="1">
    <source>
        <dbReference type="EMBL" id="APC47553.1"/>
    </source>
</evidence>
<evidence type="ECO:0008006" key="3">
    <source>
        <dbReference type="Google" id="ProtNLM"/>
    </source>
</evidence>
<dbReference type="Gene3D" id="3.30.460.10">
    <property type="entry name" value="Beta Polymerase, domain 2"/>
    <property type="match status" value="1"/>
</dbReference>
<organism evidence="1 2">
    <name type="scientific">Virgibacillus halodenitrificans</name>
    <name type="common">Bacillus halodenitrificans</name>
    <dbReference type="NCBI Taxonomy" id="1482"/>
    <lineage>
        <taxon>Bacteria</taxon>
        <taxon>Bacillati</taxon>
        <taxon>Bacillota</taxon>
        <taxon>Bacilli</taxon>
        <taxon>Bacillales</taxon>
        <taxon>Bacillaceae</taxon>
        <taxon>Virgibacillus</taxon>
    </lineage>
</organism>
<gene>
    <name evidence="1" type="ORF">BME96_04940</name>
</gene>
<reference evidence="1 2" key="1">
    <citation type="submission" date="2016-11" db="EMBL/GenBank/DDBJ databases">
        <title>Complete genome sequencing of Virgibacillus halodenitrificans PDB-F2.</title>
        <authorList>
            <person name="Sun Z."/>
            <person name="Zhou Y."/>
            <person name="Li H."/>
        </authorList>
    </citation>
    <scope>NUCLEOTIDE SEQUENCE [LARGE SCALE GENOMIC DNA]</scope>
    <source>
        <strain evidence="1 2">PDB-F2</strain>
    </source>
</reference>
<name>A0AAC9IYP1_VIRHA</name>
<dbReference type="GeneID" id="71513731"/>
<proteinExistence type="predicted"/>
<dbReference type="SUPFAM" id="SSF81301">
    <property type="entry name" value="Nucleotidyltransferase"/>
    <property type="match status" value="1"/>
</dbReference>
<protein>
    <recommendedName>
        <fullName evidence="3">Nucleotidyltransferase domain-containing protein</fullName>
    </recommendedName>
</protein>
<accession>A0AAC9IYP1</accession>